<proteinExistence type="predicted"/>
<dbReference type="InterPro" id="IPR029045">
    <property type="entry name" value="ClpP/crotonase-like_dom_sf"/>
</dbReference>
<dbReference type="CDD" id="cd06558">
    <property type="entry name" value="crotonase-like"/>
    <property type="match status" value="1"/>
</dbReference>
<dbReference type="EMBL" id="CAFBNC010000007">
    <property type="protein sequence ID" value="CAB4924453.1"/>
    <property type="molecule type" value="Genomic_DNA"/>
</dbReference>
<dbReference type="GO" id="GO:0006635">
    <property type="term" value="P:fatty acid beta-oxidation"/>
    <property type="evidence" value="ECO:0007669"/>
    <property type="project" value="TreeGrafter"/>
</dbReference>
<name>A0A6J7I145_9ZZZZ</name>
<organism evidence="2">
    <name type="scientific">freshwater metagenome</name>
    <dbReference type="NCBI Taxonomy" id="449393"/>
    <lineage>
        <taxon>unclassified sequences</taxon>
        <taxon>metagenomes</taxon>
        <taxon>ecological metagenomes</taxon>
    </lineage>
</organism>
<dbReference type="PANTHER" id="PTHR11941:SF54">
    <property type="entry name" value="ENOYL-COA HYDRATASE, MITOCHONDRIAL"/>
    <property type="match status" value="1"/>
</dbReference>
<gene>
    <name evidence="1" type="ORF">UFOPK1392_01349</name>
    <name evidence="2" type="ORF">UFOPK3733_00275</name>
</gene>
<accession>A0A6J7I145</accession>
<dbReference type="Pfam" id="PF00378">
    <property type="entry name" value="ECH_1"/>
    <property type="match status" value="1"/>
</dbReference>
<dbReference type="AlphaFoldDB" id="A0A6J7I145"/>
<dbReference type="InterPro" id="IPR001753">
    <property type="entry name" value="Enoyl-CoA_hydra/iso"/>
</dbReference>
<dbReference type="GO" id="GO:0003824">
    <property type="term" value="F:catalytic activity"/>
    <property type="evidence" value="ECO:0007669"/>
    <property type="project" value="UniProtKB-ARBA"/>
</dbReference>
<evidence type="ECO:0000313" key="2">
    <source>
        <dbReference type="EMBL" id="CAB4924453.1"/>
    </source>
</evidence>
<dbReference type="SUPFAM" id="SSF52096">
    <property type="entry name" value="ClpP/crotonase"/>
    <property type="match status" value="1"/>
</dbReference>
<protein>
    <submittedName>
        <fullName evidence="2">Unannotated protein</fullName>
    </submittedName>
</protein>
<dbReference type="EMBL" id="CAEMXZ010000056">
    <property type="protein sequence ID" value="CAB4323593.1"/>
    <property type="molecule type" value="Genomic_DNA"/>
</dbReference>
<dbReference type="Gene3D" id="3.90.226.10">
    <property type="entry name" value="2-enoyl-CoA Hydratase, Chain A, domain 1"/>
    <property type="match status" value="1"/>
</dbReference>
<evidence type="ECO:0000313" key="1">
    <source>
        <dbReference type="EMBL" id="CAB4323593.1"/>
    </source>
</evidence>
<sequence>MGSTIRTDPLPPALPASLIGKTGGVTTAPGGIMSGQVTVEFDGSIATITNDNQEKRNAFSDAMDAQLFEILGELKARKGLRCVIWRGEGHSWSSGRDVSAIGGQQVELTHHELMSRGHTGILQILDLDVPIIVPIQGWAIGGSFQRALLCDIRIASDDARFMLPETTHGVIPDTGGVGRLFQMCGHGVVSDMVLTGRSLDAREALALGVISRIVPREELDATAREMAEKIAAAPEVTIKMARRVISHLADTAVRSSMADELIYQTFINKSEDLAEFRAARAEERTPNYRGS</sequence>
<reference evidence="2" key="1">
    <citation type="submission" date="2020-05" db="EMBL/GenBank/DDBJ databases">
        <authorList>
            <person name="Chiriac C."/>
            <person name="Salcher M."/>
            <person name="Ghai R."/>
            <person name="Kavagutti S V."/>
        </authorList>
    </citation>
    <scope>NUCLEOTIDE SEQUENCE</scope>
</reference>
<dbReference type="PANTHER" id="PTHR11941">
    <property type="entry name" value="ENOYL-COA HYDRATASE-RELATED"/>
    <property type="match status" value="1"/>
</dbReference>